<dbReference type="STRING" id="6832.A0A553PC96"/>
<dbReference type="Proteomes" id="UP000318571">
    <property type="component" value="Chromosome 2"/>
</dbReference>
<evidence type="ECO:0000256" key="1">
    <source>
        <dbReference type="SAM" id="Coils"/>
    </source>
</evidence>
<dbReference type="InterPro" id="IPR056589">
    <property type="entry name" value="WH_Egal-1"/>
</dbReference>
<feature type="region of interest" description="Disordered" evidence="2">
    <location>
        <begin position="298"/>
        <end position="336"/>
    </location>
</feature>
<organism evidence="4 5">
    <name type="scientific">Tigriopus californicus</name>
    <name type="common">Marine copepod</name>
    <dbReference type="NCBI Taxonomy" id="6832"/>
    <lineage>
        <taxon>Eukaryota</taxon>
        <taxon>Metazoa</taxon>
        <taxon>Ecdysozoa</taxon>
        <taxon>Arthropoda</taxon>
        <taxon>Crustacea</taxon>
        <taxon>Multicrustacea</taxon>
        <taxon>Hexanauplia</taxon>
        <taxon>Copepoda</taxon>
        <taxon>Harpacticoida</taxon>
        <taxon>Harpacticidae</taxon>
        <taxon>Tigriopus</taxon>
    </lineage>
</organism>
<name>A0A553PC96_TIGCA</name>
<dbReference type="PANTHER" id="PTHR46814">
    <property type="entry name" value="EGALITARIAN, ISOFORM B"/>
    <property type="match status" value="1"/>
</dbReference>
<protein>
    <recommendedName>
        <fullName evidence="3">Egal-1 winged helix domain-containing protein</fullName>
    </recommendedName>
</protein>
<dbReference type="SUPFAM" id="SSF53098">
    <property type="entry name" value="Ribonuclease H-like"/>
    <property type="match status" value="1"/>
</dbReference>
<feature type="domain" description="Egal-1 winged helix" evidence="3">
    <location>
        <begin position="225"/>
        <end position="288"/>
    </location>
</feature>
<dbReference type="GO" id="GO:0003676">
    <property type="term" value="F:nucleic acid binding"/>
    <property type="evidence" value="ECO:0007669"/>
    <property type="project" value="InterPro"/>
</dbReference>
<feature type="coiled-coil region" evidence="1">
    <location>
        <begin position="569"/>
        <end position="596"/>
    </location>
</feature>
<evidence type="ECO:0000256" key="2">
    <source>
        <dbReference type="SAM" id="MobiDB-lite"/>
    </source>
</evidence>
<feature type="compositionally biased region" description="Low complexity" evidence="2">
    <location>
        <begin position="298"/>
        <end position="322"/>
    </location>
</feature>
<dbReference type="InterPro" id="IPR036397">
    <property type="entry name" value="RNaseH_sf"/>
</dbReference>
<feature type="domain" description="Egal-1 winged helix" evidence="3">
    <location>
        <begin position="26"/>
        <end position="91"/>
    </location>
</feature>
<dbReference type="EMBL" id="VCGU01000005">
    <property type="protein sequence ID" value="TRY75307.1"/>
    <property type="molecule type" value="Genomic_DNA"/>
</dbReference>
<dbReference type="Gene3D" id="3.30.420.10">
    <property type="entry name" value="Ribonuclease H-like superfamily/Ribonuclease H"/>
    <property type="match status" value="1"/>
</dbReference>
<dbReference type="Pfam" id="PF23713">
    <property type="entry name" value="WHD_Egal"/>
    <property type="match status" value="3"/>
</dbReference>
<keyword evidence="1" id="KW-0175">Coiled coil</keyword>
<feature type="region of interest" description="Disordered" evidence="2">
    <location>
        <begin position="634"/>
        <end position="679"/>
    </location>
</feature>
<dbReference type="PANTHER" id="PTHR46814:SF1">
    <property type="entry name" value="EGALITARIAN, ISOFORM B"/>
    <property type="match status" value="1"/>
</dbReference>
<evidence type="ECO:0000259" key="3">
    <source>
        <dbReference type="Pfam" id="PF23713"/>
    </source>
</evidence>
<comment type="caution">
    <text evidence="4">The sequence shown here is derived from an EMBL/GenBank/DDBJ whole genome shotgun (WGS) entry which is preliminary data.</text>
</comment>
<feature type="region of interest" description="Disordered" evidence="2">
    <location>
        <begin position="191"/>
        <end position="215"/>
    </location>
</feature>
<feature type="compositionally biased region" description="Acidic residues" evidence="2">
    <location>
        <begin position="193"/>
        <end position="204"/>
    </location>
</feature>
<dbReference type="InterPro" id="IPR012337">
    <property type="entry name" value="RNaseH-like_sf"/>
</dbReference>
<reference evidence="4 5" key="1">
    <citation type="journal article" date="2018" name="Nat. Ecol. Evol.">
        <title>Genomic signatures of mitonuclear coevolution across populations of Tigriopus californicus.</title>
        <authorList>
            <person name="Barreto F.S."/>
            <person name="Watson E.T."/>
            <person name="Lima T.G."/>
            <person name="Willett C.S."/>
            <person name="Edmands S."/>
            <person name="Li W."/>
            <person name="Burton R.S."/>
        </authorList>
    </citation>
    <scope>NUCLEOTIDE SEQUENCE [LARGE SCALE GENOMIC DNA]</scope>
    <source>
        <strain evidence="4 5">San Diego</strain>
    </source>
</reference>
<gene>
    <name evidence="4" type="ORF">TCAL_01651</name>
</gene>
<proteinExistence type="predicted"/>
<accession>A0A553PC96</accession>
<dbReference type="OMA" id="GNPNKDQ"/>
<evidence type="ECO:0000313" key="4">
    <source>
        <dbReference type="EMBL" id="TRY75307.1"/>
    </source>
</evidence>
<feature type="domain" description="Egal-1 winged helix" evidence="3">
    <location>
        <begin position="111"/>
        <end position="180"/>
    </location>
</feature>
<feature type="compositionally biased region" description="Low complexity" evidence="2">
    <location>
        <begin position="654"/>
        <end position="670"/>
    </location>
</feature>
<evidence type="ECO:0000313" key="5">
    <source>
        <dbReference type="Proteomes" id="UP000318571"/>
    </source>
</evidence>
<sequence length="772" mass="86575">MCERERNILTHPKMETEDYEYVRNLTILFFLEKLLDKGESRSLHDLSCQFGTKGFSKEMRQIAGGSKAGLKKFLLEYPSLFAVQDDQVSVAKVSVADDVDGSGGPKRDYGHEAMLYFKDKLVQYGEGIEVPIKSLLGHRSQAPPQVRHVSGQHFKEFSDFLARFPEEFVVGEETIYLKQYEGTVMRKYCEQPEGQDDDDDDEEGGGAGVGPRVGHKAVNEELKNNIVKYLKSCLSDNDPDPTNLDELFNDVMDNFSTDHELPFRTVLDLRTFLKMYPQHFQVQGKLVELAVTVSKSSLNNGPNSNSNTNTNNNNIAVGANSNDGTPRARRSKADGMSFNPMASLKDRINSVVKQVVADNTFKERADAPRFDYQTWCSNVIQSAKIIRSVEEGRSLCENILKSHDVVALDVKGMNLGVEGRITSIHLNTMDCSPLVFDLITLPTLLTEGRLKDVLETDRIVKAAYAVLQYQEDLSPVYKVKNTSLSSLCKLYKISGHEMIEQNRSTYKRDQKFWTRRPFDQEMILVLASDLLALVPQLYATMKRQILDSHMELFNDLCEEQVMLYVDPENVKERKKQRKIELEIEDIKQKLSTANGKNIVLSNREIRLLRYIELTEESKNLIKGSAKVAKKLERLTSKPDNDDPEDNNAGSNPPSLESVSSGLSSDNSANSPMHSTVDGKSSVLMGRALSANSVNDIIMPGRTQEIDRIEKLEAMIANISKFGGSTENIALRAPFQPQTTAFTKPAVVVEKRSVETQTVSTGDIVITKVYSSE</sequence>
<keyword evidence="5" id="KW-1185">Reference proteome</keyword>
<dbReference type="AlphaFoldDB" id="A0A553PC96"/>